<dbReference type="SUPFAM" id="SSF58104">
    <property type="entry name" value="Methyl-accepting chemotaxis protein (MCP) signaling domain"/>
    <property type="match status" value="1"/>
</dbReference>
<gene>
    <name evidence="7" type="ORF">XthCFBP4691_04145</name>
</gene>
<feature type="region of interest" description="Disordered" evidence="5">
    <location>
        <begin position="243"/>
        <end position="262"/>
    </location>
</feature>
<dbReference type="PRINTS" id="PR00260">
    <property type="entry name" value="CHEMTRNSDUCR"/>
</dbReference>
<reference evidence="7 8" key="1">
    <citation type="submission" date="2016-08" db="EMBL/GenBank/DDBJ databases">
        <title>Evolution of the type three secretion system and type three effector repertoires in Xanthomonas.</title>
        <authorList>
            <person name="Merda D."/>
            <person name="Briand M."/>
            <person name="Bosis E."/>
            <person name="Rousseau C."/>
            <person name="Portier P."/>
            <person name="Jacques M.-A."/>
            <person name="Fischer-Le Saux M."/>
        </authorList>
    </citation>
    <scope>NUCLEOTIDE SEQUENCE [LARGE SCALE GENOMIC DNA]</scope>
    <source>
        <strain evidence="7 8">CFBP 4691</strain>
    </source>
</reference>
<evidence type="ECO:0000256" key="1">
    <source>
        <dbReference type="ARBA" id="ARBA00022481"/>
    </source>
</evidence>
<dbReference type="InterPro" id="IPR004089">
    <property type="entry name" value="MCPsignal_dom"/>
</dbReference>
<dbReference type="OrthoDB" id="8744489at2"/>
<feature type="region of interest" description="Disordered" evidence="5">
    <location>
        <begin position="168"/>
        <end position="205"/>
    </location>
</feature>
<comment type="similarity">
    <text evidence="3">Belongs to the methyl-accepting chemotaxis (MCP) protein family.</text>
</comment>
<evidence type="ECO:0000256" key="4">
    <source>
        <dbReference type="PROSITE-ProRule" id="PRU00284"/>
    </source>
</evidence>
<dbReference type="PANTHER" id="PTHR43531">
    <property type="entry name" value="PROTEIN ICFG"/>
    <property type="match status" value="1"/>
</dbReference>
<dbReference type="SMART" id="SM00283">
    <property type="entry name" value="MA"/>
    <property type="match status" value="1"/>
</dbReference>
<evidence type="ECO:0000256" key="5">
    <source>
        <dbReference type="SAM" id="MobiDB-lite"/>
    </source>
</evidence>
<evidence type="ECO:0000313" key="8">
    <source>
        <dbReference type="Proteomes" id="UP000239898"/>
    </source>
</evidence>
<dbReference type="GO" id="GO:0005886">
    <property type="term" value="C:plasma membrane"/>
    <property type="evidence" value="ECO:0007669"/>
    <property type="project" value="TreeGrafter"/>
</dbReference>
<evidence type="ECO:0000259" key="6">
    <source>
        <dbReference type="PROSITE" id="PS50111"/>
    </source>
</evidence>
<dbReference type="GO" id="GO:0006935">
    <property type="term" value="P:chemotaxis"/>
    <property type="evidence" value="ECO:0007669"/>
    <property type="project" value="InterPro"/>
</dbReference>
<dbReference type="AlphaFoldDB" id="A0A2S6ZJH3"/>
<feature type="compositionally biased region" description="Basic and acidic residues" evidence="5">
    <location>
        <begin position="127"/>
        <end position="139"/>
    </location>
</feature>
<feature type="compositionally biased region" description="Gly residues" evidence="5">
    <location>
        <begin position="173"/>
        <end position="185"/>
    </location>
</feature>
<evidence type="ECO:0000256" key="3">
    <source>
        <dbReference type="ARBA" id="ARBA00029447"/>
    </source>
</evidence>
<keyword evidence="8" id="KW-1185">Reference proteome</keyword>
<evidence type="ECO:0000256" key="2">
    <source>
        <dbReference type="ARBA" id="ARBA00023224"/>
    </source>
</evidence>
<dbReference type="GO" id="GO:0007165">
    <property type="term" value="P:signal transduction"/>
    <property type="evidence" value="ECO:0007669"/>
    <property type="project" value="UniProtKB-KW"/>
</dbReference>
<feature type="domain" description="Methyl-accepting transducer" evidence="6">
    <location>
        <begin position="1"/>
        <end position="126"/>
    </location>
</feature>
<proteinExistence type="inferred from homology"/>
<comment type="caution">
    <text evidence="7">The sequence shown here is derived from an EMBL/GenBank/DDBJ whole genome shotgun (WGS) entry which is preliminary data.</text>
</comment>
<dbReference type="InterPro" id="IPR051310">
    <property type="entry name" value="MCP_chemotaxis"/>
</dbReference>
<sequence>MAAGNADLSVRTERQAAALEQRTASITGLLESSRQSAENSRQTSELTHSALLSWRDGAEVVGKAGQSMTQINSSSKQIGDIIGLIDSVAFQTNLLALNAAVEAARAGDYGRGFAVVAGEVRNLAHRDLGQGHSQPDRRIQPARCRRHRPGGCDRRLARCHQQVQRARRRAVAGSGGGAGPIGGVAGVEPRGHRPGGGEPAKQRVGGIPAIPCASARRCCRRRSRGFACRPRRRCARCLRKPRRPAPARGIAPGHSVAPPRGVSSPLCIRRIWRDSA</sequence>
<dbReference type="Proteomes" id="UP000239898">
    <property type="component" value="Unassembled WGS sequence"/>
</dbReference>
<accession>A0A2S6ZJH3</accession>
<name>A0A2S6ZJH3_9XANT</name>
<dbReference type="Gene3D" id="1.10.287.950">
    <property type="entry name" value="Methyl-accepting chemotaxis protein"/>
    <property type="match status" value="1"/>
</dbReference>
<feature type="region of interest" description="Disordered" evidence="5">
    <location>
        <begin position="127"/>
        <end position="147"/>
    </location>
</feature>
<dbReference type="PANTHER" id="PTHR43531:SF14">
    <property type="entry name" value="METHYL-ACCEPTING CHEMOTAXIS PROTEIN I-RELATED"/>
    <property type="match status" value="1"/>
</dbReference>
<evidence type="ECO:0000313" key="7">
    <source>
        <dbReference type="EMBL" id="PPT92411.1"/>
    </source>
</evidence>
<dbReference type="InterPro" id="IPR004090">
    <property type="entry name" value="Chemotax_Me-accpt_rcpt"/>
</dbReference>
<dbReference type="EMBL" id="MIGX01000010">
    <property type="protein sequence ID" value="PPT92411.1"/>
    <property type="molecule type" value="Genomic_DNA"/>
</dbReference>
<dbReference type="Pfam" id="PF00015">
    <property type="entry name" value="MCPsignal"/>
    <property type="match status" value="1"/>
</dbReference>
<dbReference type="PROSITE" id="PS50111">
    <property type="entry name" value="CHEMOTAXIS_TRANSDUC_2"/>
    <property type="match status" value="1"/>
</dbReference>
<dbReference type="GO" id="GO:0004888">
    <property type="term" value="F:transmembrane signaling receptor activity"/>
    <property type="evidence" value="ECO:0007669"/>
    <property type="project" value="InterPro"/>
</dbReference>
<protein>
    <recommendedName>
        <fullName evidence="6">Methyl-accepting transducer domain-containing protein</fullName>
    </recommendedName>
</protein>
<keyword evidence="2 4" id="KW-0807">Transducer</keyword>
<organism evidence="7 8">
    <name type="scientific">Xanthomonas theicola</name>
    <dbReference type="NCBI Taxonomy" id="56464"/>
    <lineage>
        <taxon>Bacteria</taxon>
        <taxon>Pseudomonadati</taxon>
        <taxon>Pseudomonadota</taxon>
        <taxon>Gammaproteobacteria</taxon>
        <taxon>Lysobacterales</taxon>
        <taxon>Lysobacteraceae</taxon>
        <taxon>Xanthomonas</taxon>
    </lineage>
</organism>
<keyword evidence="1" id="KW-0488">Methylation</keyword>